<keyword evidence="2 4" id="KW-0378">Hydrolase</keyword>
<dbReference type="CDD" id="cd01298">
    <property type="entry name" value="ATZ_TRZ_like"/>
    <property type="match status" value="1"/>
</dbReference>
<dbReference type="Pfam" id="PF01979">
    <property type="entry name" value="Amidohydro_1"/>
    <property type="match status" value="1"/>
</dbReference>
<dbReference type="eggNOG" id="COG0402">
    <property type="taxonomic scope" value="Bacteria"/>
</dbReference>
<dbReference type="AlphaFoldDB" id="A0A1P8EHP5"/>
<dbReference type="NCBIfam" id="NF009059">
    <property type="entry name" value="PRK12393.1"/>
    <property type="match status" value="1"/>
</dbReference>
<protein>
    <submittedName>
        <fullName evidence="4">Amidohydrolase</fullName>
    </submittedName>
</protein>
<dbReference type="Proteomes" id="UP000185674">
    <property type="component" value="Chromosome"/>
</dbReference>
<sequence length="477" mass="52377">MNYLIKNIHAIMTGQANQQARSSATSIRISNGVITEIGHLRAHSDETVLDAQDGVVYPAWVNTHHHLFQSLLKGEPQGLNQNLTPWLAATPYRFRGAFDEDTFRLASRIGLIELLQSGCGTVADHHYLYWPDMPFDGAEILFDEADRLGMRFVLCRGGGTLTRGLEAELPQALRPEKFEHMMYDVERLVQRYHQAQPDAYRQIVMAPTTALHSTTPQQLRESAKLARHLGIRLHSHLSETVDYLDAAKAKFNSTPVQFCAEHDWVGEDVWFAHLVKLLPEEIKILGQSKTGIAHCPQSNARLGSGIADLVTLEAAGMAVSIGVDGAASNEAADMLSETHAAWMLQRARKGMLAQPKYAGGTFEGGADAATIEDVIRWGTQGGAQVLGLPNIGTLEIGQQADLVIYNLNDPRYMGLHDLAIGPVASAGQANIRYMLIGGKIVMQNNLIPDLDLHELAFEARQAVKKLQVRAEQMALAS</sequence>
<evidence type="ECO:0000256" key="1">
    <source>
        <dbReference type="ARBA" id="ARBA00006745"/>
    </source>
</evidence>
<name>A0A1P8EHP5_9GAMM</name>
<dbReference type="Gene3D" id="2.30.40.10">
    <property type="entry name" value="Urease, subunit C, domain 1"/>
    <property type="match status" value="2"/>
</dbReference>
<evidence type="ECO:0000259" key="3">
    <source>
        <dbReference type="Pfam" id="PF01979"/>
    </source>
</evidence>
<dbReference type="PANTHER" id="PTHR43794:SF11">
    <property type="entry name" value="AMIDOHYDROLASE-RELATED DOMAIN-CONTAINING PROTEIN"/>
    <property type="match status" value="1"/>
</dbReference>
<dbReference type="EMBL" id="CP016896">
    <property type="protein sequence ID" value="APV35706.1"/>
    <property type="molecule type" value="Genomic_DNA"/>
</dbReference>
<reference evidence="4 5" key="1">
    <citation type="submission" date="2016-08" db="EMBL/GenBank/DDBJ databases">
        <title>Complete genome sequence of Acinetobacter baylyi strain GFJ2.</title>
        <authorList>
            <person name="Tabata M."/>
            <person name="Kuboki S."/>
            <person name="Gibu N."/>
            <person name="Kinouchi Y."/>
            <person name="Vangnai A."/>
            <person name="Kasai D."/>
            <person name="Fukuda M."/>
        </authorList>
    </citation>
    <scope>NUCLEOTIDE SEQUENCE [LARGE SCALE GENOMIC DNA]</scope>
    <source>
        <strain evidence="4 5">GFJ2</strain>
    </source>
</reference>
<dbReference type="InterPro" id="IPR050287">
    <property type="entry name" value="MTA/SAH_deaminase"/>
</dbReference>
<dbReference type="KEGG" id="asol:BEN76_06615"/>
<evidence type="ECO:0000313" key="4">
    <source>
        <dbReference type="EMBL" id="APV35706.1"/>
    </source>
</evidence>
<dbReference type="SUPFAM" id="SSF51556">
    <property type="entry name" value="Metallo-dependent hydrolases"/>
    <property type="match status" value="1"/>
</dbReference>
<gene>
    <name evidence="4" type="ORF">BEN76_06615</name>
</gene>
<organism evidence="4 5">
    <name type="scientific">Acinetobacter soli</name>
    <dbReference type="NCBI Taxonomy" id="487316"/>
    <lineage>
        <taxon>Bacteria</taxon>
        <taxon>Pseudomonadati</taxon>
        <taxon>Pseudomonadota</taxon>
        <taxon>Gammaproteobacteria</taxon>
        <taxon>Moraxellales</taxon>
        <taxon>Moraxellaceae</taxon>
        <taxon>Acinetobacter</taxon>
    </lineage>
</organism>
<dbReference type="RefSeq" id="WP_076032649.1">
    <property type="nucleotide sequence ID" value="NZ_CP016896.1"/>
</dbReference>
<evidence type="ECO:0000313" key="5">
    <source>
        <dbReference type="Proteomes" id="UP000185674"/>
    </source>
</evidence>
<dbReference type="STRING" id="487316.BEN76_06615"/>
<dbReference type="InterPro" id="IPR006680">
    <property type="entry name" value="Amidohydro-rel"/>
</dbReference>
<dbReference type="GO" id="GO:0016810">
    <property type="term" value="F:hydrolase activity, acting on carbon-nitrogen (but not peptide) bonds"/>
    <property type="evidence" value="ECO:0007669"/>
    <property type="project" value="InterPro"/>
</dbReference>
<comment type="similarity">
    <text evidence="1">Belongs to the metallo-dependent hydrolases superfamily. ATZ/TRZ family.</text>
</comment>
<dbReference type="InterPro" id="IPR032466">
    <property type="entry name" value="Metal_Hydrolase"/>
</dbReference>
<dbReference type="InterPro" id="IPR011059">
    <property type="entry name" value="Metal-dep_hydrolase_composite"/>
</dbReference>
<proteinExistence type="inferred from homology"/>
<accession>A0A1P8EHP5</accession>
<dbReference type="Gene3D" id="3.20.20.140">
    <property type="entry name" value="Metal-dependent hydrolases"/>
    <property type="match status" value="1"/>
</dbReference>
<feature type="domain" description="Amidohydrolase-related" evidence="3">
    <location>
        <begin position="55"/>
        <end position="441"/>
    </location>
</feature>
<dbReference type="SUPFAM" id="SSF51338">
    <property type="entry name" value="Composite domain of metallo-dependent hydrolases"/>
    <property type="match status" value="1"/>
</dbReference>
<dbReference type="PANTHER" id="PTHR43794">
    <property type="entry name" value="AMINOHYDROLASE SSNA-RELATED"/>
    <property type="match status" value="1"/>
</dbReference>
<evidence type="ECO:0000256" key="2">
    <source>
        <dbReference type="ARBA" id="ARBA00022801"/>
    </source>
</evidence>